<dbReference type="STRING" id="403677.D0MTU7"/>
<accession>D0MTU7</accession>
<dbReference type="InParanoid" id="D0MTU7"/>
<keyword evidence="1" id="KW-0489">Methyltransferase</keyword>
<dbReference type="GO" id="GO:0008270">
    <property type="term" value="F:zinc ion binding"/>
    <property type="evidence" value="ECO:0007669"/>
    <property type="project" value="UniProtKB-KW"/>
</dbReference>
<dbReference type="InterPro" id="IPR050869">
    <property type="entry name" value="H3K4_H4K5_MeTrfase"/>
</dbReference>
<keyword evidence="2" id="KW-0808">Transferase</keyword>
<dbReference type="OMA" id="ADPDICC"/>
<evidence type="ECO:0000256" key="2">
    <source>
        <dbReference type="ARBA" id="ARBA00022679"/>
    </source>
</evidence>
<evidence type="ECO:0000256" key="5">
    <source>
        <dbReference type="ARBA" id="ARBA00022771"/>
    </source>
</evidence>
<dbReference type="Gene3D" id="2.170.270.10">
    <property type="entry name" value="SET domain"/>
    <property type="match status" value="1"/>
</dbReference>
<keyword evidence="6" id="KW-0862">Zinc</keyword>
<keyword evidence="11" id="KW-1185">Reference proteome</keyword>
<proteinExistence type="predicted"/>
<dbReference type="OrthoDB" id="68936at2759"/>
<dbReference type="InterPro" id="IPR002893">
    <property type="entry name" value="Znf_MYND"/>
</dbReference>
<evidence type="ECO:0000259" key="8">
    <source>
        <dbReference type="PROSITE" id="PS50280"/>
    </source>
</evidence>
<dbReference type="FunFam" id="2.170.270.10:FF:000013">
    <property type="entry name" value="Histone-lysine N-methyltransferase SMYD1 isoform 1"/>
    <property type="match status" value="1"/>
</dbReference>
<sequence>MTEHQYLWRVDSDATRGRLLRATRNVKMGESILRDCAYGNVVLSGNRAELCAVCLRAADADICCDDCSKVFFCSEECREKLRDIHENECEALEEVDLIASKTSVDLHSDEEGNVRSSYANVKDLVHVLDKEAGPWADHVRAGAKRILEDLPDECHLPHLVAAVGLFSICGLINHSCQPNCTWSNAGDSVMEVRALRDIEEGEEITLSYIDIDKERSERQKELRDTKHFDCQCERCSTPLSESVDRVLDGFRCPRCSVKASEEENYLLAQVEDKLVCPDCQLDVSVAAVASTVFTARTKVAKAKQSLNQFKYADVVTQLTDLTKGVEVHGQIIHFHCSHGIAISVARLLSDAYIKLGNVVQAYELRKQLLKALLLVSWRNHLPLALAHFDNAEALPSYQAFSDICAVCLGKPHPLRHRALAALKF</sequence>
<feature type="domain" description="MYND-type" evidence="9">
    <location>
        <begin position="51"/>
        <end position="89"/>
    </location>
</feature>
<dbReference type="GO" id="GO:0032259">
    <property type="term" value="P:methylation"/>
    <property type="evidence" value="ECO:0007669"/>
    <property type="project" value="UniProtKB-KW"/>
</dbReference>
<dbReference type="eggNOG" id="KOG2084">
    <property type="taxonomic scope" value="Eukaryota"/>
</dbReference>
<dbReference type="AlphaFoldDB" id="D0MTU7"/>
<dbReference type="Pfam" id="PF01753">
    <property type="entry name" value="zf-MYND"/>
    <property type="match status" value="1"/>
</dbReference>
<evidence type="ECO:0000256" key="6">
    <source>
        <dbReference type="ARBA" id="ARBA00022833"/>
    </source>
</evidence>
<dbReference type="HOGENOM" id="CLU_541317_0_0_1"/>
<gene>
    <name evidence="10" type="ORF">PITG_01690</name>
</gene>
<dbReference type="SUPFAM" id="SSF82199">
    <property type="entry name" value="SET domain"/>
    <property type="match status" value="1"/>
</dbReference>
<dbReference type="EMBL" id="DS028119">
    <property type="protein sequence ID" value="EEY61394.1"/>
    <property type="molecule type" value="Genomic_DNA"/>
</dbReference>
<dbReference type="GO" id="GO:0008168">
    <property type="term" value="F:methyltransferase activity"/>
    <property type="evidence" value="ECO:0007669"/>
    <property type="project" value="UniProtKB-KW"/>
</dbReference>
<dbReference type="RefSeq" id="XP_002908311.1">
    <property type="nucleotide sequence ID" value="XM_002908265.1"/>
</dbReference>
<protein>
    <recommendedName>
        <fullName evidence="12">SET domain-containing protein</fullName>
    </recommendedName>
</protein>
<evidence type="ECO:0000256" key="1">
    <source>
        <dbReference type="ARBA" id="ARBA00022603"/>
    </source>
</evidence>
<evidence type="ECO:0000259" key="9">
    <source>
        <dbReference type="PROSITE" id="PS50865"/>
    </source>
</evidence>
<dbReference type="PANTHER" id="PTHR12197:SF251">
    <property type="entry name" value="EG:BACR7C10.4 PROTEIN"/>
    <property type="match status" value="1"/>
</dbReference>
<keyword evidence="4" id="KW-0479">Metal-binding</keyword>
<dbReference type="VEuPathDB" id="FungiDB:PITG_01690"/>
<dbReference type="Proteomes" id="UP000006643">
    <property type="component" value="Unassembled WGS sequence"/>
</dbReference>
<dbReference type="PROSITE" id="PS50865">
    <property type="entry name" value="ZF_MYND_2"/>
    <property type="match status" value="1"/>
</dbReference>
<dbReference type="InterPro" id="IPR011990">
    <property type="entry name" value="TPR-like_helical_dom_sf"/>
</dbReference>
<dbReference type="InterPro" id="IPR001214">
    <property type="entry name" value="SET_dom"/>
</dbReference>
<feature type="domain" description="SET" evidence="8">
    <location>
        <begin position="1"/>
        <end position="209"/>
    </location>
</feature>
<dbReference type="PROSITE" id="PS50280">
    <property type="entry name" value="SET"/>
    <property type="match status" value="1"/>
</dbReference>
<evidence type="ECO:0000313" key="11">
    <source>
        <dbReference type="Proteomes" id="UP000006643"/>
    </source>
</evidence>
<dbReference type="Pfam" id="PF00856">
    <property type="entry name" value="SET"/>
    <property type="match status" value="1"/>
</dbReference>
<evidence type="ECO:0000256" key="4">
    <source>
        <dbReference type="ARBA" id="ARBA00022723"/>
    </source>
</evidence>
<evidence type="ECO:0000256" key="7">
    <source>
        <dbReference type="PROSITE-ProRule" id="PRU00134"/>
    </source>
</evidence>
<dbReference type="Gene3D" id="6.10.140.2220">
    <property type="match status" value="1"/>
</dbReference>
<reference evidence="11" key="1">
    <citation type="journal article" date="2009" name="Nature">
        <title>Genome sequence and analysis of the Irish potato famine pathogen Phytophthora infestans.</title>
        <authorList>
            <consortium name="The Broad Institute Genome Sequencing Platform"/>
            <person name="Haas B.J."/>
            <person name="Kamoun S."/>
            <person name="Zody M.C."/>
            <person name="Jiang R.H."/>
            <person name="Handsaker R.E."/>
            <person name="Cano L.M."/>
            <person name="Grabherr M."/>
            <person name="Kodira C.D."/>
            <person name="Raffaele S."/>
            <person name="Torto-Alalibo T."/>
            <person name="Bozkurt T.O."/>
            <person name="Ah-Fong A.M."/>
            <person name="Alvarado L."/>
            <person name="Anderson V.L."/>
            <person name="Armstrong M.R."/>
            <person name="Avrova A."/>
            <person name="Baxter L."/>
            <person name="Beynon J."/>
            <person name="Boevink P.C."/>
            <person name="Bollmann S.R."/>
            <person name="Bos J.I."/>
            <person name="Bulone V."/>
            <person name="Cai G."/>
            <person name="Cakir C."/>
            <person name="Carrington J.C."/>
            <person name="Chawner M."/>
            <person name="Conti L."/>
            <person name="Costanzo S."/>
            <person name="Ewan R."/>
            <person name="Fahlgren N."/>
            <person name="Fischbach M.A."/>
            <person name="Fugelstad J."/>
            <person name="Gilroy E.M."/>
            <person name="Gnerre S."/>
            <person name="Green P.J."/>
            <person name="Grenville-Briggs L.J."/>
            <person name="Griffith J."/>
            <person name="Grunwald N.J."/>
            <person name="Horn K."/>
            <person name="Horner N.R."/>
            <person name="Hu C.H."/>
            <person name="Huitema E."/>
            <person name="Jeong D.H."/>
            <person name="Jones A.M."/>
            <person name="Jones J.D."/>
            <person name="Jones R.W."/>
            <person name="Karlsson E.K."/>
            <person name="Kunjeti S.G."/>
            <person name="Lamour K."/>
            <person name="Liu Z."/>
            <person name="Ma L."/>
            <person name="Maclean D."/>
            <person name="Chibucos M.C."/>
            <person name="McDonald H."/>
            <person name="McWalters J."/>
            <person name="Meijer H.J."/>
            <person name="Morgan W."/>
            <person name="Morris P.F."/>
            <person name="Munro C.A."/>
            <person name="O'Neill K."/>
            <person name="Ospina-Giraldo M."/>
            <person name="Pinzon A."/>
            <person name="Pritchard L."/>
            <person name="Ramsahoye B."/>
            <person name="Ren Q."/>
            <person name="Restrepo S."/>
            <person name="Roy S."/>
            <person name="Sadanandom A."/>
            <person name="Savidor A."/>
            <person name="Schornack S."/>
            <person name="Schwartz D.C."/>
            <person name="Schumann U.D."/>
            <person name="Schwessinger B."/>
            <person name="Seyer L."/>
            <person name="Sharpe T."/>
            <person name="Silvar C."/>
            <person name="Song J."/>
            <person name="Studholme D.J."/>
            <person name="Sykes S."/>
            <person name="Thines M."/>
            <person name="van de Vondervoort P.J."/>
            <person name="Phuntumart V."/>
            <person name="Wawra S."/>
            <person name="Weide R."/>
            <person name="Win J."/>
            <person name="Young C."/>
            <person name="Zhou S."/>
            <person name="Fry W."/>
            <person name="Meyers B.C."/>
            <person name="van West P."/>
            <person name="Ristaino J."/>
            <person name="Govers F."/>
            <person name="Birch P.R."/>
            <person name="Whisson S.C."/>
            <person name="Judelson H.S."/>
            <person name="Nusbaum C."/>
        </authorList>
    </citation>
    <scope>NUCLEOTIDE SEQUENCE [LARGE SCALE GENOMIC DNA]</scope>
    <source>
        <strain evidence="11">T30-4</strain>
    </source>
</reference>
<keyword evidence="5 7" id="KW-0863">Zinc-finger</keyword>
<organism evidence="10 11">
    <name type="scientific">Phytophthora infestans (strain T30-4)</name>
    <name type="common">Potato late blight agent</name>
    <dbReference type="NCBI Taxonomy" id="403677"/>
    <lineage>
        <taxon>Eukaryota</taxon>
        <taxon>Sar</taxon>
        <taxon>Stramenopiles</taxon>
        <taxon>Oomycota</taxon>
        <taxon>Peronosporomycetes</taxon>
        <taxon>Peronosporales</taxon>
        <taxon>Peronosporaceae</taxon>
        <taxon>Phytophthora</taxon>
    </lineage>
</organism>
<dbReference type="Gene3D" id="1.25.40.10">
    <property type="entry name" value="Tetratricopeptide repeat domain"/>
    <property type="match status" value="1"/>
</dbReference>
<dbReference type="KEGG" id="pif:PITG_01690"/>
<name>D0MTU7_PHYIT</name>
<keyword evidence="3" id="KW-0949">S-adenosyl-L-methionine</keyword>
<dbReference type="CDD" id="cd20071">
    <property type="entry name" value="SET_SMYD"/>
    <property type="match status" value="1"/>
</dbReference>
<dbReference type="PANTHER" id="PTHR12197">
    <property type="entry name" value="HISTONE-LYSINE N-METHYLTRANSFERASE SMYD"/>
    <property type="match status" value="1"/>
</dbReference>
<evidence type="ECO:0000313" key="10">
    <source>
        <dbReference type="EMBL" id="EEY61394.1"/>
    </source>
</evidence>
<dbReference type="InterPro" id="IPR046341">
    <property type="entry name" value="SET_dom_sf"/>
</dbReference>
<evidence type="ECO:0000256" key="3">
    <source>
        <dbReference type="ARBA" id="ARBA00022691"/>
    </source>
</evidence>
<dbReference type="PROSITE" id="PS01360">
    <property type="entry name" value="ZF_MYND_1"/>
    <property type="match status" value="1"/>
</dbReference>
<evidence type="ECO:0008006" key="12">
    <source>
        <dbReference type="Google" id="ProtNLM"/>
    </source>
</evidence>
<dbReference type="GO" id="GO:0005634">
    <property type="term" value="C:nucleus"/>
    <property type="evidence" value="ECO:0007669"/>
    <property type="project" value="TreeGrafter"/>
</dbReference>
<dbReference type="SMART" id="SM00317">
    <property type="entry name" value="SET"/>
    <property type="match status" value="1"/>
</dbReference>
<dbReference type="GeneID" id="9469092"/>